<reference evidence="3" key="2">
    <citation type="journal article" date="2015" name="Data Brief">
        <title>Shoot transcriptome of the giant reed, Arundo donax.</title>
        <authorList>
            <person name="Barrero R.A."/>
            <person name="Guerrero F.D."/>
            <person name="Moolhuijzen P."/>
            <person name="Goolsby J.A."/>
            <person name="Tidwell J."/>
            <person name="Bellgard S.E."/>
            <person name="Bellgard M.I."/>
        </authorList>
    </citation>
    <scope>NUCLEOTIDE SEQUENCE</scope>
    <source>
        <tissue evidence="3">Shoot tissue taken approximately 20 cm above the soil surface</tissue>
    </source>
</reference>
<feature type="transmembrane region" description="Helical" evidence="2">
    <location>
        <begin position="63"/>
        <end position="86"/>
    </location>
</feature>
<keyword evidence="2" id="KW-1133">Transmembrane helix</keyword>
<evidence type="ECO:0000256" key="1">
    <source>
        <dbReference type="SAM" id="MobiDB-lite"/>
    </source>
</evidence>
<proteinExistence type="predicted"/>
<evidence type="ECO:0000313" key="3">
    <source>
        <dbReference type="EMBL" id="JAD90576.1"/>
    </source>
</evidence>
<feature type="compositionally biased region" description="Low complexity" evidence="1">
    <location>
        <begin position="7"/>
        <end position="23"/>
    </location>
</feature>
<accession>A0A0A9DS25</accession>
<keyword evidence="2" id="KW-0472">Membrane</keyword>
<organism evidence="3">
    <name type="scientific">Arundo donax</name>
    <name type="common">Giant reed</name>
    <name type="synonym">Donax arundinaceus</name>
    <dbReference type="NCBI Taxonomy" id="35708"/>
    <lineage>
        <taxon>Eukaryota</taxon>
        <taxon>Viridiplantae</taxon>
        <taxon>Streptophyta</taxon>
        <taxon>Embryophyta</taxon>
        <taxon>Tracheophyta</taxon>
        <taxon>Spermatophyta</taxon>
        <taxon>Magnoliopsida</taxon>
        <taxon>Liliopsida</taxon>
        <taxon>Poales</taxon>
        <taxon>Poaceae</taxon>
        <taxon>PACMAD clade</taxon>
        <taxon>Arundinoideae</taxon>
        <taxon>Arundineae</taxon>
        <taxon>Arundo</taxon>
    </lineage>
</organism>
<evidence type="ECO:0000256" key="2">
    <source>
        <dbReference type="SAM" id="Phobius"/>
    </source>
</evidence>
<sequence length="111" mass="12647">MTPGRATRGPTTSTRCRCTCPRSRPSRPTRRPSTDRLPSLSLCLSAITFFYRPELEQIKNRSVCASASALAFCGLAGLIYTGHFLYTTPFNHKYKYLSDLKFISKYKYSYE</sequence>
<keyword evidence="2" id="KW-0812">Transmembrane</keyword>
<feature type="region of interest" description="Disordered" evidence="1">
    <location>
        <begin position="1"/>
        <end position="36"/>
    </location>
</feature>
<reference evidence="3" key="1">
    <citation type="submission" date="2014-09" db="EMBL/GenBank/DDBJ databases">
        <authorList>
            <person name="Magalhaes I.L.F."/>
            <person name="Oliveira U."/>
            <person name="Santos F.R."/>
            <person name="Vidigal T.H.D.A."/>
            <person name="Brescovit A.D."/>
            <person name="Santos A.J."/>
        </authorList>
    </citation>
    <scope>NUCLEOTIDE SEQUENCE</scope>
    <source>
        <tissue evidence="3">Shoot tissue taken approximately 20 cm above the soil surface</tissue>
    </source>
</reference>
<name>A0A0A9DS25_ARUDO</name>
<dbReference type="AlphaFoldDB" id="A0A0A9DS25"/>
<dbReference type="EMBL" id="GBRH01207319">
    <property type="protein sequence ID" value="JAD90576.1"/>
    <property type="molecule type" value="Transcribed_RNA"/>
</dbReference>
<protein>
    <submittedName>
        <fullName evidence="3">Uncharacterized protein</fullName>
    </submittedName>
</protein>